<name>A0A0C9TFJ8_PAXIN</name>
<accession>A0A0C9TFJ8</accession>
<dbReference type="HOGENOM" id="CLU_059978_0_0_1"/>
<feature type="non-terminal residue" evidence="1">
    <location>
        <position position="1"/>
    </location>
</feature>
<keyword evidence="2" id="KW-1185">Reference proteome</keyword>
<reference evidence="1 2" key="1">
    <citation type="submission" date="2014-06" db="EMBL/GenBank/DDBJ databases">
        <authorList>
            <consortium name="DOE Joint Genome Institute"/>
            <person name="Kuo A."/>
            <person name="Kohler A."/>
            <person name="Nagy L.G."/>
            <person name="Floudas D."/>
            <person name="Copeland A."/>
            <person name="Barry K.W."/>
            <person name="Cichocki N."/>
            <person name="Veneault-Fourrey C."/>
            <person name="LaButti K."/>
            <person name="Lindquist E.A."/>
            <person name="Lipzen A."/>
            <person name="Lundell T."/>
            <person name="Morin E."/>
            <person name="Murat C."/>
            <person name="Sun H."/>
            <person name="Tunlid A."/>
            <person name="Henrissat B."/>
            <person name="Grigoriev I.V."/>
            <person name="Hibbett D.S."/>
            <person name="Martin F."/>
            <person name="Nordberg H.P."/>
            <person name="Cantor M.N."/>
            <person name="Hua S.X."/>
        </authorList>
    </citation>
    <scope>NUCLEOTIDE SEQUENCE [LARGE SCALE GENOMIC DNA]</scope>
    <source>
        <strain evidence="1 2">ATCC 200175</strain>
    </source>
</reference>
<dbReference type="OrthoDB" id="2673180at2759"/>
<evidence type="ECO:0000313" key="2">
    <source>
        <dbReference type="Proteomes" id="UP000053647"/>
    </source>
</evidence>
<reference evidence="2" key="2">
    <citation type="submission" date="2015-01" db="EMBL/GenBank/DDBJ databases">
        <title>Evolutionary Origins and Diversification of the Mycorrhizal Mutualists.</title>
        <authorList>
            <consortium name="DOE Joint Genome Institute"/>
            <consortium name="Mycorrhizal Genomics Consortium"/>
            <person name="Kohler A."/>
            <person name="Kuo A."/>
            <person name="Nagy L.G."/>
            <person name="Floudas D."/>
            <person name="Copeland A."/>
            <person name="Barry K.W."/>
            <person name="Cichocki N."/>
            <person name="Veneault-Fourrey C."/>
            <person name="LaButti K."/>
            <person name="Lindquist E.A."/>
            <person name="Lipzen A."/>
            <person name="Lundell T."/>
            <person name="Morin E."/>
            <person name="Murat C."/>
            <person name="Riley R."/>
            <person name="Ohm R."/>
            <person name="Sun H."/>
            <person name="Tunlid A."/>
            <person name="Henrissat B."/>
            <person name="Grigoriev I.V."/>
            <person name="Hibbett D.S."/>
            <person name="Martin F."/>
        </authorList>
    </citation>
    <scope>NUCLEOTIDE SEQUENCE [LARGE SCALE GENOMIC DNA]</scope>
    <source>
        <strain evidence="2">ATCC 200175</strain>
    </source>
</reference>
<gene>
    <name evidence="1" type="ORF">PAXINDRAFT_158864</name>
</gene>
<protein>
    <submittedName>
        <fullName evidence="1">Uncharacterized protein</fullName>
    </submittedName>
</protein>
<evidence type="ECO:0000313" key="1">
    <source>
        <dbReference type="EMBL" id="KIJ06036.1"/>
    </source>
</evidence>
<organism evidence="1 2">
    <name type="scientific">Paxillus involutus ATCC 200175</name>
    <dbReference type="NCBI Taxonomy" id="664439"/>
    <lineage>
        <taxon>Eukaryota</taxon>
        <taxon>Fungi</taxon>
        <taxon>Dikarya</taxon>
        <taxon>Basidiomycota</taxon>
        <taxon>Agaricomycotina</taxon>
        <taxon>Agaricomycetes</taxon>
        <taxon>Agaricomycetidae</taxon>
        <taxon>Boletales</taxon>
        <taxon>Paxilineae</taxon>
        <taxon>Paxillaceae</taxon>
        <taxon>Paxillus</taxon>
    </lineage>
</organism>
<dbReference type="EMBL" id="KN820554">
    <property type="protein sequence ID" value="KIJ06036.1"/>
    <property type="molecule type" value="Genomic_DNA"/>
</dbReference>
<dbReference type="AlphaFoldDB" id="A0A0C9TFJ8"/>
<sequence>LKFWIDKANAAAGRKVLTKVGRVDDLRRKLAAHYGLDLSTPVVSNVPAAIGPASTLDIQNRQWDYLCDLGNEWDECATTGRPFLLCQPSSAQSDSLLRLLEEAVASLDIAPSPFLTPVAFTPSTLAPIPTNDTIQALRVAAHAGDHDACASLKHLYRMLVPEGLLSDSTATATTTSWLPSARTITTTPATMTPSTMTLSTMPTTLPLVTAPTQLVSEDQAILQACQAEFDALSRASSLREVIEQVEEGHVQQIRDRYGPRKGRRPHPLWENVKVTVNRRERLYAQLMHEFAGDKVCFFDFFTRQPQDESGSSKGKRKVVEAIPRRDKDLRGERLRDVYRDDEGGFSEVKWQDRWGLMNSWEVWRAMGMERID</sequence>
<proteinExistence type="predicted"/>
<dbReference type="Proteomes" id="UP000053647">
    <property type="component" value="Unassembled WGS sequence"/>
</dbReference>